<sequence>NLKEDLEIDKNVTEKRKEIETVEAYEEIKNKDLLKRLSLIQLSVDLTNSRTIL</sequence>
<accession>X1SN95</accession>
<name>X1SN95_9ZZZZ</name>
<feature type="non-terminal residue" evidence="1">
    <location>
        <position position="1"/>
    </location>
</feature>
<organism evidence="1">
    <name type="scientific">marine sediment metagenome</name>
    <dbReference type="NCBI Taxonomy" id="412755"/>
    <lineage>
        <taxon>unclassified sequences</taxon>
        <taxon>metagenomes</taxon>
        <taxon>ecological metagenomes</taxon>
    </lineage>
</organism>
<dbReference type="EMBL" id="BARV01045479">
    <property type="protein sequence ID" value="GAI69284.1"/>
    <property type="molecule type" value="Genomic_DNA"/>
</dbReference>
<proteinExistence type="predicted"/>
<comment type="caution">
    <text evidence="1">The sequence shown here is derived from an EMBL/GenBank/DDBJ whole genome shotgun (WGS) entry which is preliminary data.</text>
</comment>
<gene>
    <name evidence="1" type="ORF">S06H3_66596</name>
</gene>
<protein>
    <submittedName>
        <fullName evidence="1">Uncharacterized protein</fullName>
    </submittedName>
</protein>
<dbReference type="AlphaFoldDB" id="X1SN95"/>
<feature type="non-terminal residue" evidence="1">
    <location>
        <position position="53"/>
    </location>
</feature>
<reference evidence="1" key="1">
    <citation type="journal article" date="2014" name="Front. Microbiol.">
        <title>High frequency of phylogenetically diverse reductive dehalogenase-homologous genes in deep subseafloor sedimentary metagenomes.</title>
        <authorList>
            <person name="Kawai M."/>
            <person name="Futagami T."/>
            <person name="Toyoda A."/>
            <person name="Takaki Y."/>
            <person name="Nishi S."/>
            <person name="Hori S."/>
            <person name="Arai W."/>
            <person name="Tsubouchi T."/>
            <person name="Morono Y."/>
            <person name="Uchiyama I."/>
            <person name="Ito T."/>
            <person name="Fujiyama A."/>
            <person name="Inagaki F."/>
            <person name="Takami H."/>
        </authorList>
    </citation>
    <scope>NUCLEOTIDE SEQUENCE</scope>
    <source>
        <strain evidence="1">Expedition CK06-06</strain>
    </source>
</reference>
<evidence type="ECO:0000313" key="1">
    <source>
        <dbReference type="EMBL" id="GAI69284.1"/>
    </source>
</evidence>